<dbReference type="EMBL" id="NDYL01000001">
    <property type="protein sequence ID" value="OXB94610.1"/>
    <property type="molecule type" value="Genomic_DNA"/>
</dbReference>
<organism evidence="1 2">
    <name type="scientific">Parageobacillus galactosidasius</name>
    <dbReference type="NCBI Taxonomy" id="883812"/>
    <lineage>
        <taxon>Bacteria</taxon>
        <taxon>Bacillati</taxon>
        <taxon>Bacillota</taxon>
        <taxon>Bacilli</taxon>
        <taxon>Bacillales</taxon>
        <taxon>Anoxybacillaceae</taxon>
        <taxon>Parageobacillus</taxon>
    </lineage>
</organism>
<dbReference type="AlphaFoldDB" id="A0A226QSP8"/>
<keyword evidence="2" id="KW-1185">Reference proteome</keyword>
<comment type="caution">
    <text evidence="1">The sequence shown here is derived from an EMBL/GenBank/DDBJ whole genome shotgun (WGS) entry which is preliminary data.</text>
</comment>
<dbReference type="Proteomes" id="UP000198394">
    <property type="component" value="Unassembled WGS sequence"/>
</dbReference>
<sequence>MTIITCECYVEIVNPLGQPKGKHAPRLRLPVSVPEKYEEEIIDLVMGEPVGVNAKGKPIIEYQPYTVEIKRKNGEYNEKANAGNTRHPLFIYTLFW</sequence>
<accession>A0A226QSP8</accession>
<protein>
    <submittedName>
        <fullName evidence="1">Uncharacterized protein</fullName>
    </submittedName>
</protein>
<gene>
    <name evidence="1" type="ORF">B9L23_06975</name>
</gene>
<reference evidence="1 2" key="1">
    <citation type="submission" date="2017-04" db="EMBL/GenBank/DDBJ databases">
        <title>The genome sequence of Parageobacillus galactosidasius DSM 18751.</title>
        <authorList>
            <person name="Ramaloko W.T."/>
            <person name="Koen N."/>
            <person name="Polliack S."/>
            <person name="Aliyu H."/>
            <person name="Lebre P."/>
            <person name="Mohr T."/>
            <person name="Oswald F."/>
            <person name="Zwick M."/>
            <person name="Neumann A."/>
            <person name="Syldatk C."/>
            <person name="Cowan D."/>
            <person name="De Maayer P."/>
        </authorList>
    </citation>
    <scope>NUCLEOTIDE SEQUENCE [LARGE SCALE GENOMIC DNA]</scope>
    <source>
        <strain evidence="1 2">DSM 18751</strain>
    </source>
</reference>
<evidence type="ECO:0000313" key="2">
    <source>
        <dbReference type="Proteomes" id="UP000198394"/>
    </source>
</evidence>
<name>A0A226QSP8_9BACL</name>
<evidence type="ECO:0000313" key="1">
    <source>
        <dbReference type="EMBL" id="OXB94610.1"/>
    </source>
</evidence>
<proteinExistence type="predicted"/>